<evidence type="ECO:0000259" key="6">
    <source>
        <dbReference type="PROSITE" id="PS50054"/>
    </source>
</evidence>
<dbReference type="InterPro" id="IPR020422">
    <property type="entry name" value="TYR_PHOSPHATASE_DUAL_dom"/>
</dbReference>
<dbReference type="Proteomes" id="UP000008743">
    <property type="component" value="Unassembled WGS sequence"/>
</dbReference>
<dbReference type="Pfam" id="PF00782">
    <property type="entry name" value="DSPc"/>
    <property type="match status" value="1"/>
</dbReference>
<dbReference type="eggNOG" id="KOG1716">
    <property type="taxonomic scope" value="Eukaryota"/>
</dbReference>
<dbReference type="EMBL" id="KE346360">
    <property type="protein sequence ID" value="KJE88608.1"/>
    <property type="molecule type" value="Genomic_DNA"/>
</dbReference>
<dbReference type="AlphaFoldDB" id="A0A0D2WI75"/>
<sequence>MHLITAGLWLGDILDFSMVRFSTLTRDPSLIAPNYCQVTHVLSMTKVDAQIAPVLETYPSAAGPGEHPLIADYRKASDFAAQRSAAGKKGSGSRGAADVTNPSNPSGIVRTRPVTHKQCVIQDTESEDLLRVIPECVGFIHEALRANANGVAENVVFVHCAAGVSRSASIVLAYLAYTSFSSAEPLTYDRALKIIQQARPIARPNLGFEAQLRVFIASRGKVDRSTPDYKWQALRMVHMENIEEEPFDIVIDRYLVHVALQNREKLGHLPDADADDFFVRCKHCNHRLCSALAMIGHGLGSLPVELASPVSSDHRGTAACEYLFVEPQDWMRKTEASQEGPTHLLCPRCSATIGDVDWQDGLVCACEHLVRPGIAFRRDQLAHIPRALYPSAEQ</sequence>
<feature type="domain" description="Tyrosine specific protein phosphatases" evidence="7">
    <location>
        <begin position="134"/>
        <end position="200"/>
    </location>
</feature>
<dbReference type="EC" id="3.1.3.48" evidence="2"/>
<name>A0A0D2WI75_CAPO3</name>
<dbReference type="InterPro" id="IPR000340">
    <property type="entry name" value="Dual-sp_phosphatase_cat-dom"/>
</dbReference>
<evidence type="ECO:0000256" key="1">
    <source>
        <dbReference type="ARBA" id="ARBA00008601"/>
    </source>
</evidence>
<evidence type="ECO:0000313" key="8">
    <source>
        <dbReference type="EMBL" id="KJE88608.1"/>
    </source>
</evidence>
<dbReference type="InterPro" id="IPR016130">
    <property type="entry name" value="Tyr_Pase_AS"/>
</dbReference>
<dbReference type="OMA" id="HMENIEE"/>
<organism evidence="8 9">
    <name type="scientific">Capsaspora owczarzaki (strain ATCC 30864)</name>
    <dbReference type="NCBI Taxonomy" id="595528"/>
    <lineage>
        <taxon>Eukaryota</taxon>
        <taxon>Filasterea</taxon>
        <taxon>Capsaspora</taxon>
    </lineage>
</organism>
<dbReference type="PANTHER" id="PTHR45848">
    <property type="entry name" value="DUAL SPECIFICITY PROTEIN PHOSPHATASE 12 FAMILY MEMBER"/>
    <property type="match status" value="1"/>
</dbReference>
<dbReference type="FunCoup" id="A0A0D2WI75">
    <property type="interactions" value="462"/>
</dbReference>
<keyword evidence="4" id="KW-0904">Protein phosphatase</keyword>
<dbReference type="PROSITE" id="PS50056">
    <property type="entry name" value="TYR_PHOSPHATASE_2"/>
    <property type="match status" value="1"/>
</dbReference>
<dbReference type="PROSITE" id="PS50054">
    <property type="entry name" value="TYR_PHOSPHATASE_DUAL"/>
    <property type="match status" value="1"/>
</dbReference>
<feature type="domain" description="Tyrosine-protein phosphatase" evidence="6">
    <location>
        <begin position="63"/>
        <end position="221"/>
    </location>
</feature>
<evidence type="ECO:0000256" key="5">
    <source>
        <dbReference type="SAM" id="MobiDB-lite"/>
    </source>
</evidence>
<dbReference type="GO" id="GO:0008138">
    <property type="term" value="F:protein tyrosine/serine/threonine phosphatase activity"/>
    <property type="evidence" value="ECO:0007669"/>
    <property type="project" value="TreeGrafter"/>
</dbReference>
<dbReference type="PROSITE" id="PS00383">
    <property type="entry name" value="TYR_PHOSPHATASE_1"/>
    <property type="match status" value="1"/>
</dbReference>
<evidence type="ECO:0000313" key="9">
    <source>
        <dbReference type="Proteomes" id="UP000008743"/>
    </source>
</evidence>
<dbReference type="PhylomeDB" id="A0A0D2WI75"/>
<evidence type="ECO:0000259" key="7">
    <source>
        <dbReference type="PROSITE" id="PS50056"/>
    </source>
</evidence>
<protein>
    <recommendedName>
        <fullName evidence="2">protein-tyrosine-phosphatase</fullName>
        <ecNumber evidence="2">3.1.3.48</ecNumber>
    </recommendedName>
</protein>
<feature type="region of interest" description="Disordered" evidence="5">
    <location>
        <begin position="84"/>
        <end position="108"/>
    </location>
</feature>
<dbReference type="Gene3D" id="3.90.190.10">
    <property type="entry name" value="Protein tyrosine phosphatase superfamily"/>
    <property type="match status" value="1"/>
</dbReference>
<accession>A0A0D2WI75</accession>
<keyword evidence="9" id="KW-1185">Reference proteome</keyword>
<keyword evidence="3" id="KW-0378">Hydrolase</keyword>
<dbReference type="InterPro" id="IPR029021">
    <property type="entry name" value="Prot-tyrosine_phosphatase-like"/>
</dbReference>
<reference evidence="9" key="1">
    <citation type="submission" date="2011-02" db="EMBL/GenBank/DDBJ databases">
        <title>The Genome Sequence of Capsaspora owczarzaki ATCC 30864.</title>
        <authorList>
            <person name="Russ C."/>
            <person name="Cuomo C."/>
            <person name="Burger G."/>
            <person name="Gray M.W."/>
            <person name="Holland P.W.H."/>
            <person name="King N."/>
            <person name="Lang F.B.F."/>
            <person name="Roger A.J."/>
            <person name="Ruiz-Trillo I."/>
            <person name="Young S.K."/>
            <person name="Zeng Q."/>
            <person name="Gargeya S."/>
            <person name="Alvarado L."/>
            <person name="Berlin A."/>
            <person name="Chapman S.B."/>
            <person name="Chen Z."/>
            <person name="Freedman E."/>
            <person name="Gellesch M."/>
            <person name="Goldberg J."/>
            <person name="Griggs A."/>
            <person name="Gujja S."/>
            <person name="Heilman E."/>
            <person name="Heiman D."/>
            <person name="Howarth C."/>
            <person name="Mehta T."/>
            <person name="Neiman D."/>
            <person name="Pearson M."/>
            <person name="Roberts A."/>
            <person name="Saif S."/>
            <person name="Shea T."/>
            <person name="Shenoy N."/>
            <person name="Sisk P."/>
            <person name="Stolte C."/>
            <person name="Sykes S."/>
            <person name="White J."/>
            <person name="Yandava C."/>
            <person name="Haas B."/>
            <person name="Nusbaum C."/>
            <person name="Birren B."/>
        </authorList>
    </citation>
    <scope>NUCLEOTIDE SEQUENCE</scope>
    <source>
        <strain evidence="9">ATCC 30864</strain>
    </source>
</reference>
<dbReference type="RefSeq" id="XP_004365109.1">
    <property type="nucleotide sequence ID" value="XM_004365052.2"/>
</dbReference>
<dbReference type="InParanoid" id="A0A0D2WI75"/>
<comment type="similarity">
    <text evidence="1">Belongs to the protein-tyrosine phosphatase family. Non-receptor class dual specificity subfamily.</text>
</comment>
<proteinExistence type="inferred from homology"/>
<dbReference type="GO" id="GO:0004725">
    <property type="term" value="F:protein tyrosine phosphatase activity"/>
    <property type="evidence" value="ECO:0007669"/>
    <property type="project" value="UniProtKB-EC"/>
</dbReference>
<evidence type="ECO:0000256" key="2">
    <source>
        <dbReference type="ARBA" id="ARBA00013064"/>
    </source>
</evidence>
<dbReference type="STRING" id="595528.A0A0D2WI75"/>
<dbReference type="InterPro" id="IPR000387">
    <property type="entry name" value="Tyr_Pase_dom"/>
</dbReference>
<gene>
    <name evidence="8" type="ORF">CAOG_000238</name>
</gene>
<dbReference type="PANTHER" id="PTHR45848:SF4">
    <property type="entry name" value="DUAL SPECIFICITY PROTEIN PHOSPHATASE 12"/>
    <property type="match status" value="1"/>
</dbReference>
<dbReference type="OrthoDB" id="2017893at2759"/>
<evidence type="ECO:0000256" key="4">
    <source>
        <dbReference type="ARBA" id="ARBA00022912"/>
    </source>
</evidence>
<dbReference type="SUPFAM" id="SSF52799">
    <property type="entry name" value="(Phosphotyrosine protein) phosphatases II"/>
    <property type="match status" value="1"/>
</dbReference>
<dbReference type="SMART" id="SM00195">
    <property type="entry name" value="DSPc"/>
    <property type="match status" value="1"/>
</dbReference>
<evidence type="ECO:0000256" key="3">
    <source>
        <dbReference type="ARBA" id="ARBA00022801"/>
    </source>
</evidence>
<dbReference type="CDD" id="cd14498">
    <property type="entry name" value="DSP"/>
    <property type="match status" value="1"/>
</dbReference>